<name>A0A2S1PJ37_SALTM</name>
<accession>A0A2S1PJ37</accession>
<proteinExistence type="predicted"/>
<organism evidence="1">
    <name type="scientific">Salmonella enterica subsp. enterica serovar Typhimurium var. monophasic 4,[5],12:i:-</name>
    <dbReference type="NCBI Taxonomy" id="1461749"/>
    <lineage>
        <taxon>Bacteria</taxon>
        <taxon>Pseudomonadati</taxon>
        <taxon>Pseudomonadota</taxon>
        <taxon>Gammaproteobacteria</taxon>
        <taxon>Enterobacterales</taxon>
        <taxon>Enterobacteriaceae</taxon>
        <taxon>Salmonella</taxon>
    </lineage>
</organism>
<gene>
    <name evidence="1" type="ORF">P131681_00695</name>
</gene>
<geneLocation type="plasmid" evidence="1">
    <name>p131681</name>
</geneLocation>
<sequence length="82" mass="9538">MASWGSYVFELCRINANQGLTAEIDWNYTSWSRRCRKILIGLVVRGAKTVVVRGKNRILTQNREKLEMTVPISFHNELKQKN</sequence>
<evidence type="ECO:0000313" key="1">
    <source>
        <dbReference type="EMBL" id="AWH58381.1"/>
    </source>
</evidence>
<dbReference type="EMBL" id="MH114596">
    <property type="protein sequence ID" value="AWH58381.1"/>
    <property type="molecule type" value="Genomic_DNA"/>
</dbReference>
<protein>
    <submittedName>
        <fullName evidence="1">Uncharacterized protein</fullName>
    </submittedName>
</protein>
<dbReference type="AlphaFoldDB" id="A0A2S1PJ37"/>
<keyword evidence="1" id="KW-0614">Plasmid</keyword>
<reference evidence="1" key="1">
    <citation type="journal article" date="2018" name="J. Med. Microbiol.">
        <title>Characterization of a colistin-resistant Salmonella enterica 4,[5],12:i:- harbouring mcr-3.2 on a variant IncHI-2 plasmid identified in Canada.</title>
        <authorList>
            <person name="Mulvey M.R."/>
            <person name="Bharat A."/>
            <person name="Boyd D.A."/>
            <person name="Irwin R.J."/>
            <person name="Wylie J."/>
        </authorList>
    </citation>
    <scope>NUCLEOTIDE SEQUENCE</scope>
    <source>
        <strain evidence="1">13-1681</strain>
    </source>
</reference>